<feature type="domain" description="PLAT" evidence="3">
    <location>
        <begin position="993"/>
        <end position="1111"/>
    </location>
</feature>
<dbReference type="Gene3D" id="2.40.180.10">
    <property type="entry name" value="Catalase core domain"/>
    <property type="match status" value="12"/>
</dbReference>
<feature type="compositionally biased region" description="Pro residues" evidence="2">
    <location>
        <begin position="87"/>
        <end position="99"/>
    </location>
</feature>
<evidence type="ECO:0000259" key="3">
    <source>
        <dbReference type="PROSITE" id="PS50095"/>
    </source>
</evidence>
<feature type="domain" description="PLAT" evidence="3">
    <location>
        <begin position="1837"/>
        <end position="1964"/>
    </location>
</feature>
<feature type="domain" description="PLAT" evidence="3">
    <location>
        <begin position="1533"/>
        <end position="1650"/>
    </location>
</feature>
<evidence type="ECO:0000313" key="5">
    <source>
        <dbReference type="Proteomes" id="UP001158576"/>
    </source>
</evidence>
<feature type="domain" description="PLAT" evidence="3">
    <location>
        <begin position="223"/>
        <end position="350"/>
    </location>
</feature>
<dbReference type="EMBL" id="OU015567">
    <property type="protein sequence ID" value="CAG5111757.1"/>
    <property type="molecule type" value="Genomic_DNA"/>
</dbReference>
<dbReference type="SUPFAM" id="SSF49723">
    <property type="entry name" value="Lipase/lipooxygenase domain (PLAT/LH2 domain)"/>
    <property type="match status" value="17"/>
</dbReference>
<feature type="region of interest" description="Disordered" evidence="2">
    <location>
        <begin position="1719"/>
        <end position="1740"/>
    </location>
</feature>
<dbReference type="PANTHER" id="PTHR45901:SF3">
    <property type="entry name" value="LIPOXYGENASE HOMOLOGY DOMAIN-CONTAINING PROTEIN 1"/>
    <property type="match status" value="1"/>
</dbReference>
<dbReference type="InterPro" id="IPR001024">
    <property type="entry name" value="PLAT/LH2_dom"/>
</dbReference>
<dbReference type="InterPro" id="IPR036392">
    <property type="entry name" value="PLAT/LH2_dom_sf"/>
</dbReference>
<sequence>MLLKSDSKEFIENSDDDGSAARNSATEKSRDDSDGSAALGSSPPPGAQERILTRRDQAVPKRIQQITHNSSGTNTGRDSFTQTHQPQPRPRPEPTPPPALDLKDVQCQTPKRPTPRPISAPSKKPKPNPLLGEGGNRGGFGGGGGYGLQPLRPASSGIKGYDTMNDKHMVDFYKKKFGLTNKKGKKVRGQIKYKVRVETGDMKGAGTEARVYLTLIGSKGQSKKQRIYKISGNGQQDPDLCPFKVGAGTDANVFITLYGKRGQTEKCPLISKTVDTFERGQSDVFVIPGVDVGGIKKVRIEQDGRGRGSDWFLERLVVTNQIRPNDKQYFYCGSWLNDKEGMFRDLVGTSDPSQKAQLTNYSIKITTGDFRGAGTDADVYLTVFGDMGDTGKKYLDNRMENNFERGKTDTFLLKLPSVGIPEKIRIGHNNKGPKPGWYLEKVEIEVEGKPYEFICQRWFAKSEDDGKIEREFQLGGREDIYIHKVSIYTGDERNAGTDANVWVQLFSEAGEDSGRVELQGKWERKDVDHNNLEMADNFSPIKYIHVGHDNSGRGPGWFLDKVVIYSNTTGLEQTFDCGEWLEQSKTNSSQRKLMETKSKRRYLGEGHGYVAKFWTSEVRGAGTNANVFVQVYDVQGNRSDEIPLDNQTDNFEKGQMDRFTLDLPPDFDQLYKIRVWHDGSRPMAGWHLDRVELSKANTDEVYEFFCDRWLATDEDDGQIVRELPATGQKVKKPGELKDYKVIVKTGDVFGAGTDANVYVILYGLGDSGKRALEKSQNRNKFERKNTDEFILQAVDLQEINHVQIGHDNWGGNAGWFCDSVEVVDIASGVSQEFICGRWLDQRKEDGKLFRDLYLDGNEMLHTTRYTVRVKTSDILNSGTNANVSLKIYGEDGTTELMPLKLNENRIRDKFERGQVDIFHMEAPNVGDVTKILLGHDARGLKDGWHVEYLELEVPEIGKAYVFTVNRWFASDEDDGETWRELAPTETANRDGTIPYQIEVTTGDVRFAGTDANVFIQIYGEESKTEEKILNDRSDNFERGKVDQFKIEDVDVGKIQKIRIGHDDSKVGSAWNLDRVVISTKNGKGEVEKTIFVCDKWFDKKKDDKQIVRELLPTDESGNPVGDINEVEYKIEVVTGDERGCGTNANVFITLTGENGDTGERPLTSSENLNKFERNQTDTFTIKAAELGELTSLRIRHDNSGFKAGWYVDHVKVSGPGMSEQMAFPCKRWLAVDEDDGQVERSLIPIPISQWQNKGRNSIALEQKAAVDTYNISIKTGDRRGAGTDANVYIQLFGEEDDSGKIQLKTSNNRNKWERDQLDQFSVEAINLGDLKKIRLGHDNAGFKSGWYVSYVEIECPGEGKAWRFPVGRWFAKDEEDQLIERDLYPDDGDTEIVVPKIPYEFSVYTTDNRGSGTNANVYVQLFGEDGSSSDKIFLCPDKFERRQRFEAGNCDIFTFELTNVGPIEKLRIGHDDNGFKSGWHLDKVVVRTMKDVKDIASGSEETVFSANRWLASDELDKRIELDLLAGGTLIENKTYTIKVFTGDKMGAGTNSNVFIKLLGENGESPEFPLLESENRNKFERGQLDTFTVTTPDLGQVFKMVIRHDNSGILGSDWFLGSVEISDGENEPAVFPAEKWLKDKKISRTLYIKGYDPEKMTSKSTMSAMSTSSGRSIGKGDFEGPATKYEVRIKTGSIPGASSTTEPDAYIRFYGKSDDVLEYEPTRDRRRSSTTSSVDNEKATKRINLPIPTGQDKFVKDSVDSWAFENMDVGELTKVELGVRNLDESWFVELLEVHLPLKAKTYFFKVNNWYCKTEGDGLLNRVFNAEDALPIEEGTAKTAYEVTVMTADEDGAGLDEGDVYLTFTGESKTLADVKLERSEESFSRAGRDIFDIDLEDIEPIKMVTAKVSTDAVEGGGLFGRREKKVSWFCEKIEVRNKDSGKIYVFNGTERTEGGQTVQLMPRGSAKFLDYEIEVKTSDLFGCGTDANVICEITGQNGTSGVWALENGNNEDPFERNQTDIFKFVNKPDLGELATLRIQHDNKGFKSGWHLEHVRVKAGEKEWFFPCGQWLAKSEGDRQIVRELVPTNMTGGAGDNQKTEYNFTISCADVKNAGTSESLKLKLMGSTGSTEMRLRNPLGLKKGESRRFDPETSKGVGELQEIAISLDGSRAEKTYISTVEAVFGGNKYLAIVDNWVDRNGVTATVSLEDGIAKQRNRQNITYSVAVSTCDERKAGTDANVKLTVYGSLGDSGKMPLQQRWRDLFERGNTDNFEINCLDLGELEKIKLEHDDKGRNADWKPKNVIISTPSNSWTFPCGSWIGRKKGKGLEEEFRVAPKI</sequence>
<dbReference type="Pfam" id="PF01477">
    <property type="entry name" value="PLAT"/>
    <property type="match status" value="14"/>
</dbReference>
<feature type="domain" description="PLAT" evidence="3">
    <location>
        <begin position="1126"/>
        <end position="1243"/>
    </location>
</feature>
<dbReference type="InterPro" id="IPR052970">
    <property type="entry name" value="Inner_ear_hair_cell_LOXHD"/>
</dbReference>
<feature type="compositionally biased region" description="Polar residues" evidence="2">
    <location>
        <begin position="64"/>
        <end position="80"/>
    </location>
</feature>
<feature type="domain" description="PLAT" evidence="3">
    <location>
        <begin position="1682"/>
        <end position="1823"/>
    </location>
</feature>
<feature type="domain" description="PLAT" evidence="3">
    <location>
        <begin position="607"/>
        <end position="724"/>
    </location>
</feature>
<feature type="domain" description="PLAT" evidence="3">
    <location>
        <begin position="2218"/>
        <end position="2332"/>
    </location>
</feature>
<feature type="domain" description="PLAT" evidence="3">
    <location>
        <begin position="2097"/>
        <end position="2208"/>
    </location>
</feature>
<feature type="region of interest" description="Disordered" evidence="2">
    <location>
        <begin position="1"/>
        <end position="148"/>
    </location>
</feature>
<dbReference type="CDD" id="cd01756">
    <property type="entry name" value="PLAT_repeat"/>
    <property type="match status" value="10"/>
</dbReference>
<feature type="domain" description="PLAT" evidence="3">
    <location>
        <begin position="737"/>
        <end position="853"/>
    </location>
</feature>
<feature type="domain" description="PLAT" evidence="3">
    <location>
        <begin position="1967"/>
        <end position="2083"/>
    </location>
</feature>
<evidence type="ECO:0000256" key="1">
    <source>
        <dbReference type="PROSITE-ProRule" id="PRU00152"/>
    </source>
</evidence>
<accession>A0ABN7T6H4</accession>
<reference evidence="4 5" key="1">
    <citation type="submission" date="2021-04" db="EMBL/GenBank/DDBJ databases">
        <authorList>
            <person name="Bliznina A."/>
        </authorList>
    </citation>
    <scope>NUCLEOTIDE SEQUENCE [LARGE SCALE GENOMIC DNA]</scope>
</reference>
<keyword evidence="5" id="KW-1185">Reference proteome</keyword>
<feature type="domain" description="PLAT" evidence="3">
    <location>
        <begin position="1267"/>
        <end position="1384"/>
    </location>
</feature>
<evidence type="ECO:0000313" key="4">
    <source>
        <dbReference type="EMBL" id="CAG5111757.1"/>
    </source>
</evidence>
<gene>
    <name evidence="4" type="ORF">OKIOD_LOCUS14796</name>
</gene>
<dbReference type="PANTHER" id="PTHR45901">
    <property type="entry name" value="PROTEIN CBG12474"/>
    <property type="match status" value="1"/>
</dbReference>
<evidence type="ECO:0000256" key="2">
    <source>
        <dbReference type="SAM" id="MobiDB-lite"/>
    </source>
</evidence>
<dbReference type="Proteomes" id="UP001158576">
    <property type="component" value="Chromosome 2"/>
</dbReference>
<dbReference type="SMART" id="SM00308">
    <property type="entry name" value="LH2"/>
    <property type="match status" value="12"/>
</dbReference>
<dbReference type="Gene3D" id="2.60.60.20">
    <property type="entry name" value="PLAT/LH2 domain"/>
    <property type="match status" value="5"/>
</dbReference>
<name>A0ABN7T6H4_OIKDI</name>
<dbReference type="PROSITE" id="PS50095">
    <property type="entry name" value="PLAT"/>
    <property type="match status" value="16"/>
</dbReference>
<feature type="compositionally biased region" description="Gly residues" evidence="2">
    <location>
        <begin position="132"/>
        <end position="147"/>
    </location>
</feature>
<comment type="caution">
    <text evidence="1">Lacks conserved residue(s) required for the propagation of feature annotation.</text>
</comment>
<feature type="domain" description="PLAT" evidence="3">
    <location>
        <begin position="359"/>
        <end position="473"/>
    </location>
</feature>
<feature type="domain" description="PLAT" evidence="3">
    <location>
        <begin position="1397"/>
        <end position="1524"/>
    </location>
</feature>
<feature type="domain" description="PLAT" evidence="3">
    <location>
        <begin position="481"/>
        <end position="595"/>
    </location>
</feature>
<protein>
    <submittedName>
        <fullName evidence="4">Oidioi.mRNA.OKI2018_I69.chr2.g6031.t1.cds</fullName>
    </submittedName>
</protein>
<proteinExistence type="predicted"/>
<organism evidence="4 5">
    <name type="scientific">Oikopleura dioica</name>
    <name type="common">Tunicate</name>
    <dbReference type="NCBI Taxonomy" id="34765"/>
    <lineage>
        <taxon>Eukaryota</taxon>
        <taxon>Metazoa</taxon>
        <taxon>Chordata</taxon>
        <taxon>Tunicata</taxon>
        <taxon>Appendicularia</taxon>
        <taxon>Copelata</taxon>
        <taxon>Oikopleuridae</taxon>
        <taxon>Oikopleura</taxon>
    </lineage>
</organism>
<feature type="domain" description="PLAT" evidence="3">
    <location>
        <begin position="863"/>
        <end position="982"/>
    </location>
</feature>
<feature type="compositionally biased region" description="Basic and acidic residues" evidence="2">
    <location>
        <begin position="1"/>
        <end position="11"/>
    </location>
</feature>